<protein>
    <submittedName>
        <fullName evidence="2">Uncharacterized protein</fullName>
    </submittedName>
</protein>
<name>A0ABN9PQH6_9DINO</name>
<evidence type="ECO:0000256" key="1">
    <source>
        <dbReference type="SAM" id="MobiDB-lite"/>
    </source>
</evidence>
<accession>A0ABN9PQH6</accession>
<dbReference type="EMBL" id="CAUYUJ010001324">
    <property type="protein sequence ID" value="CAK0795366.1"/>
    <property type="molecule type" value="Genomic_DNA"/>
</dbReference>
<evidence type="ECO:0000313" key="3">
    <source>
        <dbReference type="Proteomes" id="UP001189429"/>
    </source>
</evidence>
<dbReference type="Proteomes" id="UP001189429">
    <property type="component" value="Unassembled WGS sequence"/>
</dbReference>
<comment type="caution">
    <text evidence="2">The sequence shown here is derived from an EMBL/GenBank/DDBJ whole genome shotgun (WGS) entry which is preliminary data.</text>
</comment>
<proteinExistence type="predicted"/>
<evidence type="ECO:0000313" key="2">
    <source>
        <dbReference type="EMBL" id="CAK0795366.1"/>
    </source>
</evidence>
<feature type="region of interest" description="Disordered" evidence="1">
    <location>
        <begin position="1"/>
        <end position="28"/>
    </location>
</feature>
<reference evidence="2" key="1">
    <citation type="submission" date="2023-10" db="EMBL/GenBank/DDBJ databases">
        <authorList>
            <person name="Chen Y."/>
            <person name="Shah S."/>
            <person name="Dougan E. K."/>
            <person name="Thang M."/>
            <person name="Chan C."/>
        </authorList>
    </citation>
    <scope>NUCLEOTIDE SEQUENCE [LARGE SCALE GENOMIC DNA]</scope>
</reference>
<keyword evidence="3" id="KW-1185">Reference proteome</keyword>
<gene>
    <name evidence="2" type="ORF">PCOR1329_LOCUS5056</name>
</gene>
<sequence length="122" mass="13551">MTAAEWKMENPAAQRADEPQTGDDADDMSSRVAQEISAELDSGMTSEMSIDAEGNIIETESFSEYEAGVREKHSTALEEFQRRRAARRGDAAAAGAFGSNLEFRRWQVSLEDEVFKELQDAL</sequence>
<organism evidence="2 3">
    <name type="scientific">Prorocentrum cordatum</name>
    <dbReference type="NCBI Taxonomy" id="2364126"/>
    <lineage>
        <taxon>Eukaryota</taxon>
        <taxon>Sar</taxon>
        <taxon>Alveolata</taxon>
        <taxon>Dinophyceae</taxon>
        <taxon>Prorocentrales</taxon>
        <taxon>Prorocentraceae</taxon>
        <taxon>Prorocentrum</taxon>
    </lineage>
</organism>